<dbReference type="InterPro" id="IPR002048">
    <property type="entry name" value="EF_hand_dom"/>
</dbReference>
<accession>A0AAN8ZZD2</accession>
<keyword evidence="3" id="KW-0106">Calcium</keyword>
<organism evidence="5 6">
    <name type="scientific">Halocaridina rubra</name>
    <name type="common">Hawaiian red shrimp</name>
    <dbReference type="NCBI Taxonomy" id="373956"/>
    <lineage>
        <taxon>Eukaryota</taxon>
        <taxon>Metazoa</taxon>
        <taxon>Ecdysozoa</taxon>
        <taxon>Arthropoda</taxon>
        <taxon>Crustacea</taxon>
        <taxon>Multicrustacea</taxon>
        <taxon>Malacostraca</taxon>
        <taxon>Eumalacostraca</taxon>
        <taxon>Eucarida</taxon>
        <taxon>Decapoda</taxon>
        <taxon>Pleocyemata</taxon>
        <taxon>Caridea</taxon>
        <taxon>Atyoidea</taxon>
        <taxon>Atyidae</taxon>
        <taxon>Halocaridina</taxon>
    </lineage>
</organism>
<evidence type="ECO:0000259" key="4">
    <source>
        <dbReference type="PROSITE" id="PS50222"/>
    </source>
</evidence>
<evidence type="ECO:0000256" key="1">
    <source>
        <dbReference type="ARBA" id="ARBA00022723"/>
    </source>
</evidence>
<dbReference type="AlphaFoldDB" id="A0AAN8ZZD2"/>
<dbReference type="PRINTS" id="PR00450">
    <property type="entry name" value="RECOVERIN"/>
</dbReference>
<keyword evidence="1" id="KW-0479">Metal-binding</keyword>
<evidence type="ECO:0000256" key="3">
    <source>
        <dbReference type="ARBA" id="ARBA00022837"/>
    </source>
</evidence>
<sequence>MAYFPIILPPASPSLYDINNDGYITREELIDIVTSIYDLMGDQATPSIDDNTAIHHVDKIFQVSKKT</sequence>
<keyword evidence="6" id="KW-1185">Reference proteome</keyword>
<dbReference type="PROSITE" id="PS00018">
    <property type="entry name" value="EF_HAND_1"/>
    <property type="match status" value="1"/>
</dbReference>
<dbReference type="SUPFAM" id="SSF47473">
    <property type="entry name" value="EF-hand"/>
    <property type="match status" value="1"/>
</dbReference>
<dbReference type="PANTHER" id="PTHR23055">
    <property type="entry name" value="CALCIUM BINDING PROTEINS"/>
    <property type="match status" value="1"/>
</dbReference>
<evidence type="ECO:0000313" key="5">
    <source>
        <dbReference type="EMBL" id="KAK7074391.1"/>
    </source>
</evidence>
<dbReference type="InterPro" id="IPR011992">
    <property type="entry name" value="EF-hand-dom_pair"/>
</dbReference>
<evidence type="ECO:0000256" key="2">
    <source>
        <dbReference type="ARBA" id="ARBA00022737"/>
    </source>
</evidence>
<proteinExistence type="predicted"/>
<protein>
    <submittedName>
        <fullName evidence="5">Kv channel-interacting protein 4</fullName>
    </submittedName>
</protein>
<gene>
    <name evidence="5" type="primary">KCNIP4</name>
    <name evidence="5" type="ORF">SK128_022344</name>
</gene>
<keyword evidence="2" id="KW-0677">Repeat</keyword>
<dbReference type="PANTHER" id="PTHR23055:SF167">
    <property type="entry name" value="EF-HAND DOMAIN-CONTAINING PROTEIN"/>
    <property type="match status" value="1"/>
</dbReference>
<evidence type="ECO:0000313" key="6">
    <source>
        <dbReference type="Proteomes" id="UP001381693"/>
    </source>
</evidence>
<dbReference type="GO" id="GO:0005509">
    <property type="term" value="F:calcium ion binding"/>
    <property type="evidence" value="ECO:0007669"/>
    <property type="project" value="InterPro"/>
</dbReference>
<comment type="caution">
    <text evidence="5">The sequence shown here is derived from an EMBL/GenBank/DDBJ whole genome shotgun (WGS) entry which is preliminary data.</text>
</comment>
<dbReference type="EMBL" id="JAXCGZ010011622">
    <property type="protein sequence ID" value="KAK7074391.1"/>
    <property type="molecule type" value="Genomic_DNA"/>
</dbReference>
<dbReference type="InterPro" id="IPR028846">
    <property type="entry name" value="Recoverin"/>
</dbReference>
<feature type="domain" description="EF-hand" evidence="4">
    <location>
        <begin position="15"/>
        <end position="39"/>
    </location>
</feature>
<dbReference type="Proteomes" id="UP001381693">
    <property type="component" value="Unassembled WGS sequence"/>
</dbReference>
<dbReference type="InterPro" id="IPR018247">
    <property type="entry name" value="EF_Hand_1_Ca_BS"/>
</dbReference>
<name>A0AAN8ZZD2_HALRR</name>
<dbReference type="Gene3D" id="1.10.238.10">
    <property type="entry name" value="EF-hand"/>
    <property type="match status" value="1"/>
</dbReference>
<dbReference type="PROSITE" id="PS50222">
    <property type="entry name" value="EF_HAND_2"/>
    <property type="match status" value="1"/>
</dbReference>
<reference evidence="5 6" key="1">
    <citation type="submission" date="2023-11" db="EMBL/GenBank/DDBJ databases">
        <title>Halocaridina rubra genome assembly.</title>
        <authorList>
            <person name="Smith C."/>
        </authorList>
    </citation>
    <scope>NUCLEOTIDE SEQUENCE [LARGE SCALE GENOMIC DNA]</scope>
    <source>
        <strain evidence="5">EP-1</strain>
        <tissue evidence="5">Whole</tissue>
    </source>
</reference>